<dbReference type="Proteomes" id="UP000468717">
    <property type="component" value="Unassembled WGS sequence"/>
</dbReference>
<protein>
    <submittedName>
        <fullName evidence="1">Uncharacterized protein</fullName>
    </submittedName>
</protein>
<dbReference type="EMBL" id="WFLI01000003">
    <property type="protein sequence ID" value="KAB8066300.1"/>
    <property type="molecule type" value="Genomic_DNA"/>
</dbReference>
<accession>A0A6I1I894</accession>
<organism evidence="1 2">
    <name type="scientific">Janthinobacterium violaceinigrum</name>
    <dbReference type="NCBI Taxonomy" id="2654252"/>
    <lineage>
        <taxon>Bacteria</taxon>
        <taxon>Pseudomonadati</taxon>
        <taxon>Pseudomonadota</taxon>
        <taxon>Betaproteobacteria</taxon>
        <taxon>Burkholderiales</taxon>
        <taxon>Oxalobacteraceae</taxon>
        <taxon>Janthinobacterium</taxon>
    </lineage>
</organism>
<comment type="caution">
    <text evidence="1">The sequence shown here is derived from an EMBL/GenBank/DDBJ whole genome shotgun (WGS) entry which is preliminary data.</text>
</comment>
<sequence>MDFIELAFKRLDRRLATNDYIDWANGLLVAGSEASSIAELASCSWEPNPDAELVDRIFRSCVSELGLTIPSTWEDAFSAYVVDICNRVLQREIQPLDCLSKMIEFAEDDENSFIFSVWTDLAKDLSNPPDEIVFNDVLDLRNSSESIRKTASQFLELYAMDLPARFPQVWKCKECNEVSDDETYTDEIARSCPACKSAFALKNMRFFRNRNEYCNSLLRSNLA</sequence>
<keyword evidence="2" id="KW-1185">Reference proteome</keyword>
<dbReference type="AlphaFoldDB" id="A0A6I1I894"/>
<name>A0A6I1I894_9BURK</name>
<gene>
    <name evidence="1" type="ORF">GCN75_03665</name>
</gene>
<dbReference type="RefSeq" id="WP_152281398.1">
    <property type="nucleotide sequence ID" value="NZ_WFLI01000003.1"/>
</dbReference>
<reference evidence="1 2" key="1">
    <citation type="submission" date="2019-10" db="EMBL/GenBank/DDBJ databases">
        <title>Three novel species isolated from a subtropical stream in China.</title>
        <authorList>
            <person name="Lu H."/>
        </authorList>
    </citation>
    <scope>NUCLEOTIDE SEQUENCE [LARGE SCALE GENOMIC DNA]</scope>
    <source>
        <strain evidence="1 2">FT13W</strain>
    </source>
</reference>
<evidence type="ECO:0000313" key="1">
    <source>
        <dbReference type="EMBL" id="KAB8066300.1"/>
    </source>
</evidence>
<evidence type="ECO:0000313" key="2">
    <source>
        <dbReference type="Proteomes" id="UP000468717"/>
    </source>
</evidence>
<proteinExistence type="predicted"/>